<feature type="transmembrane region" description="Helical" evidence="4">
    <location>
        <begin position="334"/>
        <end position="353"/>
    </location>
</feature>
<keyword evidence="4" id="KW-0472">Membrane</keyword>
<feature type="transmembrane region" description="Helical" evidence="4">
    <location>
        <begin position="1247"/>
        <end position="1264"/>
    </location>
</feature>
<dbReference type="PROSITE" id="PS00211">
    <property type="entry name" value="ABC_TRANSPORTER_1"/>
    <property type="match status" value="1"/>
</dbReference>
<organism evidence="6 7">
    <name type="scientific">OM182 bacterium</name>
    <dbReference type="NCBI Taxonomy" id="2510334"/>
    <lineage>
        <taxon>Bacteria</taxon>
        <taxon>Pseudomonadati</taxon>
        <taxon>Pseudomonadota</taxon>
        <taxon>Gammaproteobacteria</taxon>
        <taxon>OMG group</taxon>
        <taxon>OM182 clade</taxon>
    </lineage>
</organism>
<dbReference type="InterPro" id="IPR001036">
    <property type="entry name" value="Acrflvin-R"/>
</dbReference>
<dbReference type="Gene3D" id="3.30.70.1320">
    <property type="entry name" value="Multidrug efflux transporter AcrB pore domain like"/>
    <property type="match status" value="1"/>
</dbReference>
<feature type="domain" description="ABC transporter" evidence="5">
    <location>
        <begin position="1297"/>
        <end position="1525"/>
    </location>
</feature>
<dbReference type="PRINTS" id="PR00702">
    <property type="entry name" value="ACRIFLAVINRP"/>
</dbReference>
<feature type="transmembrane region" description="Helical" evidence="4">
    <location>
        <begin position="12"/>
        <end position="29"/>
    </location>
</feature>
<reference evidence="6 7" key="1">
    <citation type="submission" date="2019-02" db="EMBL/GenBank/DDBJ databases">
        <title>Prokaryotic population dynamics and viral predation in marine succession experiment using metagenomics: the confinement effect.</title>
        <authorList>
            <person name="Haro-Moreno J.M."/>
            <person name="Rodriguez-Valera F."/>
            <person name="Lopez-Perez M."/>
        </authorList>
    </citation>
    <scope>NUCLEOTIDE SEQUENCE [LARGE SCALE GENOMIC DNA]</scope>
    <source>
        <strain evidence="6">MED-G157</strain>
    </source>
</reference>
<gene>
    <name evidence="6" type="ORF">EVA68_06905</name>
</gene>
<sequence length="1543" mass="168432">MSFLMLSIHRPVAVAMFFIGIILLGGIAWQKIPVELFPRLVGSEININFYRPGSNPEVIEREILLPLQAQISTMSDIAETRGQIRGSNGQFTVRFEPKIDIKIREFELQRIITELQRNQPQGTSLTVSSAGTQAISELAMVLYIVGKNNDGKNALYDITDQMIAPRFASMSGVSQAMAVGGSKPQVTVTVDPIRTTALGVTVDSVVTMVRNTLGRAQYTGSMNSERGQTSVVLDGRPMGLHSLSNSRIEYNKPALLHHTSEVTLGPGPESGLFRVNGQASVGLVIYQDQDSNLIRLGKNLRSRIAEVKEELNPQGLDLVVGFDAAETIETQIEYLSKLGASGFLVALAILFLFLRQWRAVAVVGLAVPVSLMAALAFLYLLDQTLNLVSLFGLMLAIGLVVDNSVVVFEAIQRHLERGQDIETAVNKGLRRTVRAILAASTTTAIVFLPIILVDIEDPMILQSVIILSLSILLPLAGSLIVAIGLVPLLAHYLAAPAAAQRISIAKARRREKGNLVPPDQAKILFSIIVAKALRYPSTWIIGTLAAILLTGAIALPWVSSIGNLDQASEPDTIQLTARFPSNRSLEVASNAVAILENVLLEDPFVESVESQIDENGGSLTIRLVDRDERPEDFRAQSVRNKIYEAARNVKGGFRILRPGDETASGGGKSAGDAFGGTPTEIVLSGPDSEVLLSLADSVESQLESTPQISAAWTNVQPGMSEFWIEPIGPVFESLGLTFSQVLPVLQLAGREGQRMPIGFITDNGRELPVFVTRKGAREKNSGMRDLTRMRIQTPAGVMPVTALATMRQMPPPTVISHRNGRREVSVMYRLRDDIPDTGPTRLSIEREISELVRAIPKPSGVSIETTDNNDTEVWFKKISVPAVALLFLVLATVFESLTLPLLILLALPLTILGAIWALAFAGIAFELMAAMGAIVLVGLTVNPAILLVDRIQQLIRESHWSSGAAAFAAVKERTRPVLMTSATTIAGLWPLTIVTGRENEIWPPFAIVVIGGLVTSSLLTLVLIPVGFTLLNKVDNFFIRAGPWLVLFWISSMLITMMMLVWTETLTALPWQIISALLIGSVYLALIMLIFRPKEVPVLDLVNGCPKLTVTHLHKKYGISGPLKTALLAPEIYAENVISRGGKVFLPSDARDRFAPLVLGIFGLGIVAIMVQSAFWELFFWMMTGFLLTRLITEIQKFRGHVTQKGKALHSRIVERLIYAAPWLVIISYLLFTEINLHTQGSEKPNAYFVSAIAALIVLIAQGMRHSAERQSRGLLPRRVSHSRIKAVINSWRGLSAQVAGLDLPDDPIVALSGVNFEIERGMVGILGPNGAGKTTLLRQLAGILNPTRGTIRYGGVQLKRIQRYLANWVGYLPQDTGLPAGMSAVDYLNWYAALYGIPAGERKQRVKDLLGEVDLTGKKDEKISELSGGMQQRVAIARTLLRMPPVIIVDEPTVGLDPRERIRLRNLLSKLARDRIVLISTHVVEDVAAACERVIVIAKGELVFDGGTEELAHRATAKVWEVRTQQGIKPIIPTKSIRTHET</sequence>
<dbReference type="SUPFAM" id="SSF82693">
    <property type="entry name" value="Multidrug efflux transporter AcrB pore domain, PN1, PN2, PC1 and PC2 subdomains"/>
    <property type="match status" value="2"/>
</dbReference>
<feature type="transmembrane region" description="Helical" evidence="4">
    <location>
        <begin position="464"/>
        <end position="494"/>
    </location>
</feature>
<dbReference type="Gene3D" id="3.30.70.1440">
    <property type="entry name" value="Multidrug efflux transporter AcrB pore domain"/>
    <property type="match status" value="1"/>
</dbReference>
<keyword evidence="1" id="KW-0547">Nucleotide-binding</keyword>
<evidence type="ECO:0000256" key="4">
    <source>
        <dbReference type="SAM" id="Phobius"/>
    </source>
</evidence>
<feature type="transmembrane region" description="Helical" evidence="4">
    <location>
        <begin position="387"/>
        <end position="411"/>
    </location>
</feature>
<name>A0A520RZA4_9GAMM</name>
<feature type="transmembrane region" description="Helical" evidence="4">
    <location>
        <begin position="901"/>
        <end position="921"/>
    </location>
</feature>
<feature type="transmembrane region" description="Helical" evidence="4">
    <location>
        <begin position="1043"/>
        <end position="1063"/>
    </location>
</feature>
<dbReference type="EMBL" id="SHAG01000033">
    <property type="protein sequence ID" value="RZO75494.1"/>
    <property type="molecule type" value="Genomic_DNA"/>
</dbReference>
<dbReference type="GO" id="GO:0016887">
    <property type="term" value="F:ATP hydrolysis activity"/>
    <property type="evidence" value="ECO:0007669"/>
    <property type="project" value="InterPro"/>
</dbReference>
<dbReference type="PANTHER" id="PTHR32063">
    <property type="match status" value="1"/>
</dbReference>
<dbReference type="GO" id="GO:0005524">
    <property type="term" value="F:ATP binding"/>
    <property type="evidence" value="ECO:0007669"/>
    <property type="project" value="UniProtKB-KW"/>
</dbReference>
<comment type="caution">
    <text evidence="6">The sequence shown here is derived from an EMBL/GenBank/DDBJ whole genome shotgun (WGS) entry which is preliminary data.</text>
</comment>
<feature type="non-terminal residue" evidence="6">
    <location>
        <position position="1543"/>
    </location>
</feature>
<dbReference type="SUPFAM" id="SSF82866">
    <property type="entry name" value="Multidrug efflux transporter AcrB transmembrane domain"/>
    <property type="match status" value="2"/>
</dbReference>
<dbReference type="Gene3D" id="3.40.50.300">
    <property type="entry name" value="P-loop containing nucleotide triphosphate hydrolases"/>
    <property type="match status" value="1"/>
</dbReference>
<keyword evidence="2 6" id="KW-0067">ATP-binding</keyword>
<dbReference type="Gene3D" id="3.30.70.1430">
    <property type="entry name" value="Multidrug efflux transporter AcrB pore domain"/>
    <property type="match status" value="2"/>
</dbReference>
<feature type="transmembrane region" description="Helical" evidence="4">
    <location>
        <begin position="1217"/>
        <end position="1235"/>
    </location>
</feature>
<evidence type="ECO:0000256" key="3">
    <source>
        <dbReference type="SAM" id="MobiDB-lite"/>
    </source>
</evidence>
<evidence type="ECO:0000256" key="1">
    <source>
        <dbReference type="ARBA" id="ARBA00022741"/>
    </source>
</evidence>
<dbReference type="Proteomes" id="UP000316199">
    <property type="component" value="Unassembled WGS sequence"/>
</dbReference>
<feature type="transmembrane region" description="Helical" evidence="4">
    <location>
        <begin position="874"/>
        <end position="894"/>
    </location>
</feature>
<protein>
    <submittedName>
        <fullName evidence="6">ATP-binding cassette domain-containing protein</fullName>
    </submittedName>
</protein>
<keyword evidence="4" id="KW-1133">Transmembrane helix</keyword>
<keyword evidence="4" id="KW-0812">Transmembrane</keyword>
<feature type="transmembrane region" description="Helical" evidence="4">
    <location>
        <begin position="1154"/>
        <end position="1172"/>
    </location>
</feature>
<dbReference type="Pfam" id="PF00005">
    <property type="entry name" value="ABC_tran"/>
    <property type="match status" value="1"/>
</dbReference>
<evidence type="ECO:0000313" key="7">
    <source>
        <dbReference type="Proteomes" id="UP000316199"/>
    </source>
</evidence>
<accession>A0A520RZA4</accession>
<dbReference type="Gene3D" id="3.30.2090.10">
    <property type="entry name" value="Multidrug efflux transporter AcrB TolC docking domain, DN and DC subdomains"/>
    <property type="match status" value="2"/>
</dbReference>
<feature type="region of interest" description="Disordered" evidence="3">
    <location>
        <begin position="656"/>
        <end position="676"/>
    </location>
</feature>
<dbReference type="InterPro" id="IPR027417">
    <property type="entry name" value="P-loop_NTPase"/>
</dbReference>
<dbReference type="Gene3D" id="1.20.1640.10">
    <property type="entry name" value="Multidrug efflux transporter AcrB transmembrane domain"/>
    <property type="match status" value="2"/>
</dbReference>
<evidence type="ECO:0000313" key="6">
    <source>
        <dbReference type="EMBL" id="RZO75494.1"/>
    </source>
</evidence>
<dbReference type="InterPro" id="IPR003593">
    <property type="entry name" value="AAA+_ATPase"/>
</dbReference>
<dbReference type="SMART" id="SM00382">
    <property type="entry name" value="AAA"/>
    <property type="match status" value="1"/>
</dbReference>
<dbReference type="InterPro" id="IPR027463">
    <property type="entry name" value="AcrB_DN_DC_subdom"/>
</dbReference>
<feature type="transmembrane region" description="Helical" evidence="4">
    <location>
        <begin position="539"/>
        <end position="558"/>
    </location>
</feature>
<dbReference type="PROSITE" id="PS50893">
    <property type="entry name" value="ABC_TRANSPORTER_2"/>
    <property type="match status" value="1"/>
</dbReference>
<dbReference type="SUPFAM" id="SSF52540">
    <property type="entry name" value="P-loop containing nucleoside triphosphate hydrolases"/>
    <property type="match status" value="1"/>
</dbReference>
<feature type="transmembrane region" description="Helical" evidence="4">
    <location>
        <begin position="432"/>
        <end position="452"/>
    </location>
</feature>
<dbReference type="Pfam" id="PF00873">
    <property type="entry name" value="ACR_tran"/>
    <property type="match status" value="1"/>
</dbReference>
<evidence type="ECO:0000259" key="5">
    <source>
        <dbReference type="PROSITE" id="PS50893"/>
    </source>
</evidence>
<feature type="transmembrane region" description="Helical" evidence="4">
    <location>
        <begin position="1069"/>
        <end position="1091"/>
    </location>
</feature>
<feature type="transmembrane region" description="Helical" evidence="4">
    <location>
        <begin position="977"/>
        <end position="995"/>
    </location>
</feature>
<evidence type="ECO:0000256" key="2">
    <source>
        <dbReference type="ARBA" id="ARBA00022840"/>
    </source>
</evidence>
<feature type="transmembrane region" description="Helical" evidence="4">
    <location>
        <begin position="360"/>
        <end position="381"/>
    </location>
</feature>
<dbReference type="GO" id="GO:0005886">
    <property type="term" value="C:plasma membrane"/>
    <property type="evidence" value="ECO:0007669"/>
    <property type="project" value="TreeGrafter"/>
</dbReference>
<dbReference type="GO" id="GO:0042910">
    <property type="term" value="F:xenobiotic transmembrane transporter activity"/>
    <property type="evidence" value="ECO:0007669"/>
    <property type="project" value="TreeGrafter"/>
</dbReference>
<dbReference type="PANTHER" id="PTHR32063:SF0">
    <property type="entry name" value="SWARMING MOTILITY PROTEIN SWRC"/>
    <property type="match status" value="1"/>
</dbReference>
<feature type="transmembrane region" description="Helical" evidence="4">
    <location>
        <begin position="1001"/>
        <end position="1031"/>
    </location>
</feature>
<dbReference type="InterPro" id="IPR003439">
    <property type="entry name" value="ABC_transporter-like_ATP-bd"/>
</dbReference>
<proteinExistence type="predicted"/>
<dbReference type="InterPro" id="IPR017871">
    <property type="entry name" value="ABC_transporter-like_CS"/>
</dbReference>
<feature type="transmembrane region" description="Helical" evidence="4">
    <location>
        <begin position="927"/>
        <end position="948"/>
    </location>
</feature>